<evidence type="ECO:0000256" key="1">
    <source>
        <dbReference type="SAM" id="Phobius"/>
    </source>
</evidence>
<keyword evidence="1" id="KW-0472">Membrane</keyword>
<evidence type="ECO:0000313" key="2">
    <source>
        <dbReference type="EMBL" id="MBA5760720.1"/>
    </source>
</evidence>
<dbReference type="RefSeq" id="WP_182105305.1">
    <property type="nucleotide sequence ID" value="NZ_JACFYF010000001.1"/>
</dbReference>
<protein>
    <submittedName>
        <fullName evidence="2">Uncharacterized protein</fullName>
    </submittedName>
</protein>
<name>A0A7W2IRX9_9VIBR</name>
<feature type="transmembrane region" description="Helical" evidence="1">
    <location>
        <begin position="38"/>
        <end position="58"/>
    </location>
</feature>
<keyword evidence="3" id="KW-1185">Reference proteome</keyword>
<dbReference type="Proteomes" id="UP000571701">
    <property type="component" value="Unassembled WGS sequence"/>
</dbReference>
<organism evidence="2 3">
    <name type="scientific">Vibrio marinisediminis</name>
    <dbReference type="NCBI Taxonomy" id="2758441"/>
    <lineage>
        <taxon>Bacteria</taxon>
        <taxon>Pseudomonadati</taxon>
        <taxon>Pseudomonadota</taxon>
        <taxon>Gammaproteobacteria</taxon>
        <taxon>Vibrionales</taxon>
        <taxon>Vibrionaceae</taxon>
        <taxon>Vibrio</taxon>
    </lineage>
</organism>
<sequence length="167" mass="18320">MQKFATLVSVLSLPALVAVVGGFNNFDMLIDAHINNGIYKVLVFIFSILSMVGLFCGISRLHDSIAVFFNTCNGTVVGALISMNMAKCFDGSMTPSFAILLSLGVFILWELVDNVKGIKSCFYEPESKNAKKNDRIFNSVAIILTIIAIGAFIFFYRMKIMPTIAVL</sequence>
<feature type="transmembrane region" description="Helical" evidence="1">
    <location>
        <begin position="65"/>
        <end position="85"/>
    </location>
</feature>
<feature type="transmembrane region" description="Helical" evidence="1">
    <location>
        <begin position="97"/>
        <end position="115"/>
    </location>
</feature>
<proteinExistence type="predicted"/>
<keyword evidence="1" id="KW-1133">Transmembrane helix</keyword>
<accession>A0A7W2IRX9</accession>
<feature type="transmembrane region" description="Helical" evidence="1">
    <location>
        <begin position="136"/>
        <end position="156"/>
    </location>
</feature>
<dbReference type="EMBL" id="JACFYF010000001">
    <property type="protein sequence ID" value="MBA5760720.1"/>
    <property type="molecule type" value="Genomic_DNA"/>
</dbReference>
<dbReference type="AlphaFoldDB" id="A0A7W2IRX9"/>
<keyword evidence="1" id="KW-0812">Transmembrane</keyword>
<reference evidence="2 3" key="1">
    <citation type="submission" date="2020-07" db="EMBL/GenBank/DDBJ databases">
        <title>Vibrio marinisediminis sp. nov., isolated from marine sediment.</title>
        <authorList>
            <person name="Ji X."/>
        </authorList>
    </citation>
    <scope>NUCLEOTIDE SEQUENCE [LARGE SCALE GENOMIC DNA]</scope>
    <source>
        <strain evidence="2 3">404</strain>
    </source>
</reference>
<evidence type="ECO:0000313" key="3">
    <source>
        <dbReference type="Proteomes" id="UP000571701"/>
    </source>
</evidence>
<gene>
    <name evidence="2" type="ORF">H2O73_00025</name>
</gene>
<comment type="caution">
    <text evidence="2">The sequence shown here is derived from an EMBL/GenBank/DDBJ whole genome shotgun (WGS) entry which is preliminary data.</text>
</comment>